<feature type="domain" description="ABC transporter" evidence="7">
    <location>
        <begin position="8"/>
        <end position="242"/>
    </location>
</feature>
<evidence type="ECO:0000313" key="9">
    <source>
        <dbReference type="Proteomes" id="UP001464387"/>
    </source>
</evidence>
<comment type="similarity">
    <text evidence="1">Belongs to the ABC transporter superfamily.</text>
</comment>
<protein>
    <submittedName>
        <fullName evidence="8">Sugar ABC transporter ATP-binding protein</fullName>
    </submittedName>
</protein>
<keyword evidence="4" id="KW-0677">Repeat</keyword>
<evidence type="ECO:0000256" key="5">
    <source>
        <dbReference type="ARBA" id="ARBA00022741"/>
    </source>
</evidence>
<keyword evidence="3" id="KW-0762">Sugar transport</keyword>
<evidence type="ECO:0000256" key="6">
    <source>
        <dbReference type="ARBA" id="ARBA00022840"/>
    </source>
</evidence>
<evidence type="ECO:0000313" key="8">
    <source>
        <dbReference type="EMBL" id="MER8933549.1"/>
    </source>
</evidence>
<dbReference type="PANTHER" id="PTHR43790:SF9">
    <property type="entry name" value="GALACTOFURANOSE TRANSPORTER ATP-BINDING PROTEIN YTFR"/>
    <property type="match status" value="1"/>
</dbReference>
<dbReference type="Proteomes" id="UP001464387">
    <property type="component" value="Unassembled WGS sequence"/>
</dbReference>
<dbReference type="InterPro" id="IPR003439">
    <property type="entry name" value="ABC_transporter-like_ATP-bd"/>
</dbReference>
<dbReference type="EMBL" id="JAMYPJ010000012">
    <property type="protein sequence ID" value="MER8933549.1"/>
    <property type="molecule type" value="Genomic_DNA"/>
</dbReference>
<keyword evidence="9" id="KW-1185">Reference proteome</keyword>
<evidence type="ECO:0000259" key="7">
    <source>
        <dbReference type="PROSITE" id="PS50893"/>
    </source>
</evidence>
<dbReference type="InterPro" id="IPR050107">
    <property type="entry name" value="ABC_carbohydrate_import_ATPase"/>
</dbReference>
<comment type="caution">
    <text evidence="8">The sequence shown here is derived from an EMBL/GenBank/DDBJ whole genome shotgun (WGS) entry which is preliminary data.</text>
</comment>
<dbReference type="InterPro" id="IPR003593">
    <property type="entry name" value="AAA+_ATPase"/>
</dbReference>
<dbReference type="CDD" id="cd03216">
    <property type="entry name" value="ABC_Carb_Monos_I"/>
    <property type="match status" value="1"/>
</dbReference>
<reference evidence="8 9" key="1">
    <citation type="journal article" date="2024" name="Proc. Natl. Acad. Sci. U.S.A.">
        <title>The evolutionary genomics of adaptation to stress in wild rhizobium bacteria.</title>
        <authorList>
            <person name="Kehlet-Delgado H."/>
            <person name="Montoya A.P."/>
            <person name="Jensen K.T."/>
            <person name="Wendlandt C.E."/>
            <person name="Dexheimer C."/>
            <person name="Roberts M."/>
            <person name="Torres Martinez L."/>
            <person name="Friesen M.L."/>
            <person name="Griffitts J.S."/>
            <person name="Porter S.S."/>
        </authorList>
    </citation>
    <scope>NUCLEOTIDE SEQUENCE [LARGE SCALE GENOMIC DNA]</scope>
    <source>
        <strain evidence="8 9">M0729</strain>
    </source>
</reference>
<keyword evidence="6 8" id="KW-0067">ATP-binding</keyword>
<proteinExistence type="inferred from homology"/>
<dbReference type="CDD" id="cd03215">
    <property type="entry name" value="ABC_Carb_Monos_II"/>
    <property type="match status" value="1"/>
</dbReference>
<dbReference type="SUPFAM" id="SSF52540">
    <property type="entry name" value="P-loop containing nucleoside triphosphate hydrolases"/>
    <property type="match status" value="2"/>
</dbReference>
<evidence type="ECO:0000256" key="2">
    <source>
        <dbReference type="ARBA" id="ARBA00022448"/>
    </source>
</evidence>
<evidence type="ECO:0000256" key="1">
    <source>
        <dbReference type="ARBA" id="ARBA00005417"/>
    </source>
</evidence>
<dbReference type="PROSITE" id="PS50893">
    <property type="entry name" value="ABC_TRANSPORTER_2"/>
    <property type="match status" value="2"/>
</dbReference>
<evidence type="ECO:0000256" key="4">
    <source>
        <dbReference type="ARBA" id="ARBA00022737"/>
    </source>
</evidence>
<evidence type="ECO:0000256" key="3">
    <source>
        <dbReference type="ARBA" id="ARBA00022597"/>
    </source>
</evidence>
<sequence>MTEVRNEIVLQDIRKRFGETIALDGCSLTIKPGEVHAIVGENGSGKSTLAKILSGVVLPDSGTLSVFGQVPQTPMQARRLGVATIFQEVLVAESLPVVDNIFAGSDSLWRRSRSRAIARSQSRDILQRFTGLDIDPDTLVRNLPLSVRQWIVIARALVAKPRMLILDESSAALDLDATARLHAEIRKLRDDGCCVVIVTHRIAELIRITDRATVLRDGSVVGQLIGSEITEASLIGLMSPKQSNTGSPQERFAAQRRFGGGPILSASAVSVAIGAKPLDFVMSEGEIVGVTGLDGQGQANFLRVAAGILPPFAGEVTAGPVGRSVRVATLNDAVNQGIAYVSGDRAREGIFPNLSVLENFSLAHYRRHFGEFGWIDWKPLKKAFAVERTKLAIRMGQSSNRITSLSGGNQQKVLIGRALARAPRIMVLDDPARGVDVATKRELYALLKDFAAAGGAVLYLSSEIEEFMGFADRVLIFRDGSLFRTLPGGELSEHALLAGMFGHADASAISFELEAAH</sequence>
<feature type="domain" description="ABC transporter" evidence="7">
    <location>
        <begin position="258"/>
        <end position="504"/>
    </location>
</feature>
<dbReference type="InterPro" id="IPR017871">
    <property type="entry name" value="ABC_transporter-like_CS"/>
</dbReference>
<organism evidence="8 9">
    <name type="scientific">Mesorhizobium opportunistum</name>
    <dbReference type="NCBI Taxonomy" id="593909"/>
    <lineage>
        <taxon>Bacteria</taxon>
        <taxon>Pseudomonadati</taxon>
        <taxon>Pseudomonadota</taxon>
        <taxon>Alphaproteobacteria</taxon>
        <taxon>Hyphomicrobiales</taxon>
        <taxon>Phyllobacteriaceae</taxon>
        <taxon>Mesorhizobium</taxon>
    </lineage>
</organism>
<dbReference type="SMART" id="SM00382">
    <property type="entry name" value="AAA"/>
    <property type="match status" value="2"/>
</dbReference>
<dbReference type="Pfam" id="PF00005">
    <property type="entry name" value="ABC_tran"/>
    <property type="match status" value="2"/>
</dbReference>
<name>A0ABV1YEP5_9HYPH</name>
<dbReference type="PANTHER" id="PTHR43790">
    <property type="entry name" value="CARBOHYDRATE TRANSPORT ATP-BINDING PROTEIN MG119-RELATED"/>
    <property type="match status" value="1"/>
</dbReference>
<dbReference type="Gene3D" id="3.40.50.300">
    <property type="entry name" value="P-loop containing nucleotide triphosphate hydrolases"/>
    <property type="match status" value="2"/>
</dbReference>
<dbReference type="RefSeq" id="WP_352569393.1">
    <property type="nucleotide sequence ID" value="NZ_JAMYMY010000032.1"/>
</dbReference>
<keyword evidence="2" id="KW-0813">Transport</keyword>
<dbReference type="GO" id="GO:0005524">
    <property type="term" value="F:ATP binding"/>
    <property type="evidence" value="ECO:0007669"/>
    <property type="project" value="UniProtKB-KW"/>
</dbReference>
<keyword evidence="5" id="KW-0547">Nucleotide-binding</keyword>
<gene>
    <name evidence="8" type="ORF">NKI33_11295</name>
</gene>
<dbReference type="InterPro" id="IPR027417">
    <property type="entry name" value="P-loop_NTPase"/>
</dbReference>
<accession>A0ABV1YEP5</accession>
<dbReference type="PROSITE" id="PS00211">
    <property type="entry name" value="ABC_TRANSPORTER_1"/>
    <property type="match status" value="1"/>
</dbReference>